<accession>A0A6J7X1V7</accession>
<dbReference type="EMBL" id="LR798311">
    <property type="protein sequence ID" value="CAB5223098.1"/>
    <property type="molecule type" value="Genomic_DNA"/>
</dbReference>
<gene>
    <name evidence="1" type="ORF">UFOVP370_56</name>
</gene>
<organism evidence="1">
    <name type="scientific">uncultured Caudovirales phage</name>
    <dbReference type="NCBI Taxonomy" id="2100421"/>
    <lineage>
        <taxon>Viruses</taxon>
        <taxon>Duplodnaviria</taxon>
        <taxon>Heunggongvirae</taxon>
        <taxon>Uroviricota</taxon>
        <taxon>Caudoviricetes</taxon>
        <taxon>Peduoviridae</taxon>
        <taxon>Maltschvirus</taxon>
        <taxon>Maltschvirus maltsch</taxon>
    </lineage>
</organism>
<proteinExistence type="predicted"/>
<evidence type="ECO:0000313" key="1">
    <source>
        <dbReference type="EMBL" id="CAB5223098.1"/>
    </source>
</evidence>
<name>A0A6J7X1V7_9CAUD</name>
<protein>
    <submittedName>
        <fullName evidence="1">Uncharacterized protein</fullName>
    </submittedName>
</protein>
<reference evidence="1" key="1">
    <citation type="submission" date="2020-05" db="EMBL/GenBank/DDBJ databases">
        <authorList>
            <person name="Chiriac C."/>
            <person name="Salcher M."/>
            <person name="Ghai R."/>
            <person name="Kavagutti S V."/>
        </authorList>
    </citation>
    <scope>NUCLEOTIDE SEQUENCE</scope>
</reference>
<sequence length="182" mass="18670">GSITVAAPAVAGSTTQTLVNVTGTLAPVVSGTAITLTNQTAPEFTDIPSWVKRITVMFYNVSTSSTGVPLIQLGTAGSYITSGYASTSTRLQDSTAVSVGVSTTGFNISSAAAATTLSGSVVITNISANLWVVQGSFSNTTTTNFVFTSAGRVDLAAALTRVRLFIDGTQFFDGGTFNILYE</sequence>
<feature type="non-terminal residue" evidence="1">
    <location>
        <position position="1"/>
    </location>
</feature>